<feature type="compositionally biased region" description="Acidic residues" evidence="1">
    <location>
        <begin position="95"/>
        <end position="104"/>
    </location>
</feature>
<evidence type="ECO:0000256" key="1">
    <source>
        <dbReference type="SAM" id="MobiDB-lite"/>
    </source>
</evidence>
<reference evidence="3 4" key="1">
    <citation type="submission" date="2023-01" db="EMBL/GenBank/DDBJ databases">
        <title>Analysis of 21 Apiospora genomes using comparative genomics revels a genus with tremendous synthesis potential of carbohydrate active enzymes and secondary metabolites.</title>
        <authorList>
            <person name="Sorensen T."/>
        </authorList>
    </citation>
    <scope>NUCLEOTIDE SEQUENCE [LARGE SCALE GENOMIC DNA]</scope>
    <source>
        <strain evidence="3 4">CBS 83171</strain>
    </source>
</reference>
<organism evidence="3 4">
    <name type="scientific">Apiospora saccharicola</name>
    <dbReference type="NCBI Taxonomy" id="335842"/>
    <lineage>
        <taxon>Eukaryota</taxon>
        <taxon>Fungi</taxon>
        <taxon>Dikarya</taxon>
        <taxon>Ascomycota</taxon>
        <taxon>Pezizomycotina</taxon>
        <taxon>Sordariomycetes</taxon>
        <taxon>Xylariomycetidae</taxon>
        <taxon>Amphisphaeriales</taxon>
        <taxon>Apiosporaceae</taxon>
        <taxon>Apiospora</taxon>
    </lineage>
</organism>
<keyword evidence="2" id="KW-0732">Signal</keyword>
<evidence type="ECO:0000256" key="2">
    <source>
        <dbReference type="SAM" id="SignalP"/>
    </source>
</evidence>
<sequence length="286" mass="30942">MLVPLILLTTLPLGIVGLAMPPQETAAPPNPNPNRRLQPRDAPPVVEVMTMTCLMPGDEETTTSDYDTPPTSWTSWTPEYSTLSWPSPSSSSLGDDCDPWEDDCSLSPTSTSTDYSDPWWSSTSTSTDYPEPWWSSSGFFTSSSSFAPEETSSSSSSMTCEEWDYLCSYTPAYSDSPSPIPSSTTCDDWDEFCSYTATYSDSSSSSSSSSTSAPYCELWWDPEVCTPQSIDASSSTDYDGFGSATLTGGVGIRRRGLLPSAAAVDGLLPLLLRCPPRRKGLLKADR</sequence>
<gene>
    <name evidence="3" type="ORF">PG996_000290</name>
</gene>
<evidence type="ECO:0000313" key="4">
    <source>
        <dbReference type="Proteomes" id="UP001446871"/>
    </source>
</evidence>
<feature type="signal peptide" evidence="2">
    <location>
        <begin position="1"/>
        <end position="19"/>
    </location>
</feature>
<comment type="caution">
    <text evidence="3">The sequence shown here is derived from an EMBL/GenBank/DDBJ whole genome shotgun (WGS) entry which is preliminary data.</text>
</comment>
<dbReference type="EMBL" id="JAQQWM010000001">
    <property type="protein sequence ID" value="KAK8081509.1"/>
    <property type="molecule type" value="Genomic_DNA"/>
</dbReference>
<feature type="compositionally biased region" description="Low complexity" evidence="1">
    <location>
        <begin position="107"/>
        <end position="121"/>
    </location>
</feature>
<dbReference type="Proteomes" id="UP001446871">
    <property type="component" value="Unassembled WGS sequence"/>
</dbReference>
<feature type="region of interest" description="Disordered" evidence="1">
    <location>
        <begin position="80"/>
        <end position="121"/>
    </location>
</feature>
<name>A0ABR1WDC3_9PEZI</name>
<accession>A0ABR1WDC3</accession>
<proteinExistence type="predicted"/>
<keyword evidence="4" id="KW-1185">Reference proteome</keyword>
<protein>
    <submittedName>
        <fullName evidence="3">Uncharacterized protein</fullName>
    </submittedName>
</protein>
<feature type="chain" id="PRO_5047207383" evidence="2">
    <location>
        <begin position="20"/>
        <end position="286"/>
    </location>
</feature>
<evidence type="ECO:0000313" key="3">
    <source>
        <dbReference type="EMBL" id="KAK8081509.1"/>
    </source>
</evidence>
<feature type="compositionally biased region" description="Low complexity" evidence="1">
    <location>
        <begin position="80"/>
        <end position="93"/>
    </location>
</feature>